<comment type="caution">
    <text evidence="3">The sequence shown here is derived from an EMBL/GenBank/DDBJ whole genome shotgun (WGS) entry which is preliminary data.</text>
</comment>
<feature type="chain" id="PRO_5030660197" evidence="1">
    <location>
        <begin position="26"/>
        <end position="596"/>
    </location>
</feature>
<evidence type="ECO:0000259" key="2">
    <source>
        <dbReference type="Pfam" id="PF07969"/>
    </source>
</evidence>
<dbReference type="PANTHER" id="PTHR22642">
    <property type="entry name" value="IMIDAZOLONEPROPIONASE"/>
    <property type="match status" value="1"/>
</dbReference>
<feature type="domain" description="Amidohydrolase 3" evidence="2">
    <location>
        <begin position="79"/>
        <end position="584"/>
    </location>
</feature>
<dbReference type="Pfam" id="PF07969">
    <property type="entry name" value="Amidohydro_3"/>
    <property type="match status" value="1"/>
</dbReference>
<proteinExistence type="predicted"/>
<dbReference type="AlphaFoldDB" id="A0A7V8NNI1"/>
<evidence type="ECO:0000256" key="1">
    <source>
        <dbReference type="SAM" id="SignalP"/>
    </source>
</evidence>
<keyword evidence="4" id="KW-1185">Reference proteome</keyword>
<feature type="signal peptide" evidence="1">
    <location>
        <begin position="1"/>
        <end position="25"/>
    </location>
</feature>
<dbReference type="GO" id="GO:0016810">
    <property type="term" value="F:hydrolase activity, acting on carbon-nitrogen (but not peptide) bonds"/>
    <property type="evidence" value="ECO:0007669"/>
    <property type="project" value="InterPro"/>
</dbReference>
<dbReference type="SUPFAM" id="SSF51338">
    <property type="entry name" value="Composite domain of metallo-dependent hydrolases"/>
    <property type="match status" value="1"/>
</dbReference>
<evidence type="ECO:0000313" key="4">
    <source>
        <dbReference type="Proteomes" id="UP000567293"/>
    </source>
</evidence>
<dbReference type="Proteomes" id="UP000567293">
    <property type="component" value="Unassembled WGS sequence"/>
</dbReference>
<sequence>MSIDCKLTSACALLTTLLLSRVLLAQSPNADLILLHGHILTLDSIDSVAQAIAVRRGIIVKVGTDAEVLEFAGHVPGMRVIDLHGHTATPGLIDTHAHIAEGGVEELYGVKLSDATSVAEIVARVKAKIALLKPGEWVTGSGWDEGKLAERRYVTAADLDAVAPNNPVWLVHTTGHYGVANSFALKLAHITGATGDPTAGTIDRDARGNPTGVLKEDSAMEPVTGLIPPTTPEQMRQGILYIQKVLHSEGMTAVKDPDIAQIHWDAYKSLLDQGQLKERICVLWHAGSTLESARKALSEIKAVPRVPESLGDDRLLSCGVKVYMDGSGGARTGWVYDDWLRNGMTPDVTGSGAGNRGYPQVDPGVYREMVRLFHQNGVPVGTHAVGDRAMDWVVDSYALAEQEQPHAGLRHSIIHANLPTPHALEVMANLQKQYDAGYPEMQPGFLWWIGDIYAASYGSKRGLHLEPLKTLQSRGILWSGGSDYFVTPVAARYGLWASAARQTAKGTYGLHPFGMTETVDIHTALRSYTAWGARQMFLEGRIGTLEVSKKADIAIWDRDLYTIPTDQIKDLKCLMTLLDGEVVYRSPDSPVTTSVR</sequence>
<dbReference type="InterPro" id="IPR013108">
    <property type="entry name" value="Amidohydro_3"/>
</dbReference>
<dbReference type="InterPro" id="IPR033932">
    <property type="entry name" value="YtcJ-like"/>
</dbReference>
<protein>
    <submittedName>
        <fullName evidence="3">Amidohydrolase</fullName>
    </submittedName>
</protein>
<gene>
    <name evidence="3" type="ORF">HRJ53_06490</name>
</gene>
<keyword evidence="1" id="KW-0732">Signal</keyword>
<dbReference type="InterPro" id="IPR011059">
    <property type="entry name" value="Metal-dep_hydrolase_composite"/>
</dbReference>
<dbReference type="Gene3D" id="2.30.40.10">
    <property type="entry name" value="Urease, subunit C, domain 1"/>
    <property type="match status" value="1"/>
</dbReference>
<dbReference type="Gene3D" id="3.10.310.70">
    <property type="match status" value="1"/>
</dbReference>
<reference evidence="3" key="1">
    <citation type="submission" date="2020-06" db="EMBL/GenBank/DDBJ databases">
        <title>Legume-microbial interactions unlock mineral nutrients during tropical forest succession.</title>
        <authorList>
            <person name="Epihov D.Z."/>
        </authorList>
    </citation>
    <scope>NUCLEOTIDE SEQUENCE [LARGE SCALE GENOMIC DNA]</scope>
    <source>
        <strain evidence="3">Pan2503</strain>
    </source>
</reference>
<dbReference type="Gene3D" id="3.20.20.140">
    <property type="entry name" value="Metal-dependent hydrolases"/>
    <property type="match status" value="1"/>
</dbReference>
<dbReference type="PANTHER" id="PTHR22642:SF2">
    <property type="entry name" value="PROTEIN LONG AFTER FAR-RED 3"/>
    <property type="match status" value="1"/>
</dbReference>
<dbReference type="InterPro" id="IPR032466">
    <property type="entry name" value="Metal_Hydrolase"/>
</dbReference>
<organism evidence="3 4">
    <name type="scientific">Candidatus Acidiferrum panamense</name>
    <dbReference type="NCBI Taxonomy" id="2741543"/>
    <lineage>
        <taxon>Bacteria</taxon>
        <taxon>Pseudomonadati</taxon>
        <taxon>Acidobacteriota</taxon>
        <taxon>Terriglobia</taxon>
        <taxon>Candidatus Acidiferrales</taxon>
        <taxon>Candidatus Acidiferrum</taxon>
    </lineage>
</organism>
<accession>A0A7V8NNI1</accession>
<name>A0A7V8NNI1_9BACT</name>
<evidence type="ECO:0000313" key="3">
    <source>
        <dbReference type="EMBL" id="MBA0084623.1"/>
    </source>
</evidence>
<dbReference type="CDD" id="cd01300">
    <property type="entry name" value="YtcJ_like"/>
    <property type="match status" value="1"/>
</dbReference>
<dbReference type="EMBL" id="JACDQQ010000640">
    <property type="protein sequence ID" value="MBA0084623.1"/>
    <property type="molecule type" value="Genomic_DNA"/>
</dbReference>
<dbReference type="SUPFAM" id="SSF51556">
    <property type="entry name" value="Metallo-dependent hydrolases"/>
    <property type="match status" value="1"/>
</dbReference>